<reference evidence="2 3" key="1">
    <citation type="submission" date="2015-05" db="EMBL/GenBank/DDBJ databases">
        <title>Draft genome sequence of the bacterium Gordonia jacobaea a new member of the Gordonia genus.</title>
        <authorList>
            <person name="Jimenez-Galisteo G."/>
            <person name="Dominguez A."/>
            <person name="Munoz E."/>
            <person name="Vinas M."/>
        </authorList>
    </citation>
    <scope>NUCLEOTIDE SEQUENCE [LARGE SCALE GENOMIC DNA]</scope>
    <source>
        <strain evidence="3">mv1</strain>
    </source>
</reference>
<organism evidence="2 3">
    <name type="scientific">Gordonia jacobaea</name>
    <dbReference type="NCBI Taxonomy" id="122202"/>
    <lineage>
        <taxon>Bacteria</taxon>
        <taxon>Bacillati</taxon>
        <taxon>Actinomycetota</taxon>
        <taxon>Actinomycetes</taxon>
        <taxon>Mycobacteriales</taxon>
        <taxon>Gordoniaceae</taxon>
        <taxon>Gordonia</taxon>
    </lineage>
</organism>
<sequence length="159" mass="16521">MSSDPSDDLAARVARLEAAVFAAGDRVDSEPDSATEGRSGMLEYSGSVDFTGPVTWNIAYSADATLDLAPETTANVFAALGHPARVEIVRLLARGNASVAHLQESGDFGTSGQLYHHLKILTAASIVTKVGRNDYGIAPTHLVPVLICLLAAGDIGGML</sequence>
<evidence type="ECO:0000313" key="2">
    <source>
        <dbReference type="EMBL" id="KNA90458.1"/>
    </source>
</evidence>
<dbReference type="InterPro" id="IPR011991">
    <property type="entry name" value="ArsR-like_HTH"/>
</dbReference>
<dbReference type="InterPro" id="IPR036388">
    <property type="entry name" value="WH-like_DNA-bd_sf"/>
</dbReference>
<keyword evidence="3" id="KW-1185">Reference proteome</keyword>
<dbReference type="InterPro" id="IPR036390">
    <property type="entry name" value="WH_DNA-bd_sf"/>
</dbReference>
<accession>A0ABR5IA09</accession>
<dbReference type="Gene3D" id="1.10.10.10">
    <property type="entry name" value="Winged helix-like DNA-binding domain superfamily/Winged helix DNA-binding domain"/>
    <property type="match status" value="1"/>
</dbReference>
<feature type="domain" description="HTH arsR-type" evidence="1">
    <location>
        <begin position="75"/>
        <end position="151"/>
    </location>
</feature>
<dbReference type="Proteomes" id="UP000037247">
    <property type="component" value="Unassembled WGS sequence"/>
</dbReference>
<dbReference type="SUPFAM" id="SSF46785">
    <property type="entry name" value="Winged helix' DNA-binding domain"/>
    <property type="match status" value="1"/>
</dbReference>
<evidence type="ECO:0000259" key="1">
    <source>
        <dbReference type="SMART" id="SM00418"/>
    </source>
</evidence>
<dbReference type="CDD" id="cd00090">
    <property type="entry name" value="HTH_ARSR"/>
    <property type="match status" value="1"/>
</dbReference>
<dbReference type="InterPro" id="IPR001845">
    <property type="entry name" value="HTH_ArsR_DNA-bd_dom"/>
</dbReference>
<gene>
    <name evidence="2" type="ORF">ABW18_16395</name>
</gene>
<evidence type="ECO:0000313" key="3">
    <source>
        <dbReference type="Proteomes" id="UP000037247"/>
    </source>
</evidence>
<dbReference type="EMBL" id="LDTZ01000019">
    <property type="protein sequence ID" value="KNA90458.1"/>
    <property type="molecule type" value="Genomic_DNA"/>
</dbReference>
<protein>
    <recommendedName>
        <fullName evidence="1">HTH arsR-type domain-containing protein</fullName>
    </recommendedName>
</protein>
<proteinExistence type="predicted"/>
<dbReference type="RefSeq" id="WP_049700029.1">
    <property type="nucleotide sequence ID" value="NZ_JAQDQF010000003.1"/>
</dbReference>
<comment type="caution">
    <text evidence="2">The sequence shown here is derived from an EMBL/GenBank/DDBJ whole genome shotgun (WGS) entry which is preliminary data.</text>
</comment>
<name>A0ABR5IA09_9ACTN</name>
<dbReference type="SMART" id="SM00418">
    <property type="entry name" value="HTH_ARSR"/>
    <property type="match status" value="1"/>
</dbReference>